<gene>
    <name evidence="2" type="ORF">DMB85_005010</name>
</gene>
<name>A0A426JD83_9GAMM</name>
<feature type="domain" description="GmrSD restriction endonucleases N-terminal" evidence="1">
    <location>
        <begin position="11"/>
        <end position="239"/>
    </location>
</feature>
<evidence type="ECO:0000313" key="2">
    <source>
        <dbReference type="EMBL" id="RRO11088.1"/>
    </source>
</evidence>
<organism evidence="2 3">
    <name type="scientific">Pectobacterium aquaticum</name>
    <dbReference type="NCBI Taxonomy" id="2204145"/>
    <lineage>
        <taxon>Bacteria</taxon>
        <taxon>Pseudomonadati</taxon>
        <taxon>Pseudomonadota</taxon>
        <taxon>Gammaproteobacteria</taxon>
        <taxon>Enterobacterales</taxon>
        <taxon>Pectobacteriaceae</taxon>
        <taxon>Pectobacterium</taxon>
    </lineage>
</organism>
<dbReference type="RefSeq" id="WP_116237703.1">
    <property type="nucleotide sequence ID" value="NZ_QHJW02000009.1"/>
</dbReference>
<reference evidence="2" key="1">
    <citation type="submission" date="2018-11" db="EMBL/GenBank/DDBJ databases">
        <title>Draft genome sequences of proposed Pectobacterium aquaticum sp. nov. isolated in France from fresh water.</title>
        <authorList>
            <person name="Pedron J."/>
            <person name="Barny M.A."/>
        </authorList>
    </citation>
    <scope>NUCLEOTIDE SEQUENCE [LARGE SCALE GENOMIC DNA]</scope>
    <source>
        <strain evidence="2">A35-S23-M15</strain>
    </source>
</reference>
<dbReference type="InterPro" id="IPR004919">
    <property type="entry name" value="GmrSD_N"/>
</dbReference>
<accession>A0A426JD83</accession>
<sequence length="787" mass="91539">MNLGQQITYIQLLQQHTHIQIPIIQRDYAQGRPDEQEVRDTFLAALEDALLKPAYDVSLPLNLDFIYGSVEECQGKTQFLPLDGQQRLTTLFLLHWYLAWRDSAWEEFTALFVAEGKSRFRYGVRPSSNDFFDQLVVYRPTEAVDEVVSLANIVCDQPWFFRSWLRDPSIQSVQGMMDAIHERFATHSNLFARLVDEARPAVTFQLLGLHDFGLSDDLYIKMNARGKPLTEFENFKARYEQLLKTKFVDRRFYIGDSSFPIHEYVSIQLDTYWGDLFWQFRDKESNLFDQAFLRLFRVVALVTRDSGGEAFNKDTELLRNLYSTLSFQDYHHRDWLDERFSTSLIYLLDTLHAEKNRLYTGLLNDQFFNESSILGKIISPYFTSLSYSEAVQFAAYVGYLHKHKGKPEPEAFHHWMRVIKNLSVNTTYNRVDDFRRSVESVNALLIHADSILEYLANPDNSVDGFNRLQINEERIKCALIQAHEGWGPIIQTAEVHGYFAGQIDFLIEFSGVADQFKMVAPCDWTADQHFELQHAFEHYWSWAHATFSNVGLKELGAYYWLRALLSLGDCLLPKGKNQSFIVDRADDEASWKRFLRSEGKRGLLKNLWDRMNPHIDLSNQLEDVISSAPLSEDWRRLIVGTPAVIEFCEARALRVESNEKVYILKRSQLNGEHAELLTFCLYQKLRDKLQAFNNLNITYVTAVGTAFCPYIRLICLQTEGWPEFSIIAERSQFIIRTILPIKEIDLQIGTTLRDIFHFQENYYFQIATDSRDVEHVLAQLNGYSVSC</sequence>
<evidence type="ECO:0000259" key="1">
    <source>
        <dbReference type="Pfam" id="PF03235"/>
    </source>
</evidence>
<evidence type="ECO:0000313" key="3">
    <source>
        <dbReference type="Proteomes" id="UP000256817"/>
    </source>
</evidence>
<dbReference type="Pfam" id="PF03235">
    <property type="entry name" value="GmrSD_N"/>
    <property type="match status" value="1"/>
</dbReference>
<protein>
    <submittedName>
        <fullName evidence="2">DUF262 domain-containing protein</fullName>
    </submittedName>
</protein>
<proteinExistence type="predicted"/>
<dbReference type="Proteomes" id="UP000256817">
    <property type="component" value="Unassembled WGS sequence"/>
</dbReference>
<dbReference type="EMBL" id="QHJW02000009">
    <property type="protein sequence ID" value="RRO11088.1"/>
    <property type="molecule type" value="Genomic_DNA"/>
</dbReference>
<keyword evidence="3" id="KW-1185">Reference proteome</keyword>
<comment type="caution">
    <text evidence="2">The sequence shown here is derived from an EMBL/GenBank/DDBJ whole genome shotgun (WGS) entry which is preliminary data.</text>
</comment>